<dbReference type="PROSITE" id="PS50977">
    <property type="entry name" value="HTH_TETR_2"/>
    <property type="match status" value="1"/>
</dbReference>
<evidence type="ECO:0000313" key="5">
    <source>
        <dbReference type="Proteomes" id="UP001321453"/>
    </source>
</evidence>
<dbReference type="PANTHER" id="PTHR30055">
    <property type="entry name" value="HTH-TYPE TRANSCRIPTIONAL REGULATOR RUTR"/>
    <property type="match status" value="1"/>
</dbReference>
<dbReference type="Gene3D" id="1.10.357.10">
    <property type="entry name" value="Tetracycline Repressor, domain 2"/>
    <property type="match status" value="1"/>
</dbReference>
<dbReference type="InterPro" id="IPR050109">
    <property type="entry name" value="HTH-type_TetR-like_transc_reg"/>
</dbReference>
<dbReference type="RefSeq" id="WP_289446848.1">
    <property type="nucleotide sequence ID" value="NZ_JAUCGR010000002.1"/>
</dbReference>
<organism evidence="4 5">
    <name type="scientific">Cellulomonas edaphi</name>
    <dbReference type="NCBI Taxonomy" id="3053468"/>
    <lineage>
        <taxon>Bacteria</taxon>
        <taxon>Bacillati</taxon>
        <taxon>Actinomycetota</taxon>
        <taxon>Actinomycetes</taxon>
        <taxon>Micrococcales</taxon>
        <taxon>Cellulomonadaceae</taxon>
        <taxon>Cellulomonas</taxon>
    </lineage>
</organism>
<keyword evidence="1 2" id="KW-0238">DNA-binding</keyword>
<evidence type="ECO:0000256" key="2">
    <source>
        <dbReference type="PROSITE-ProRule" id="PRU00335"/>
    </source>
</evidence>
<evidence type="ECO:0000313" key="4">
    <source>
        <dbReference type="EMBL" id="MDM7831505.1"/>
    </source>
</evidence>
<gene>
    <name evidence="4" type="ORF">QRT05_09190</name>
</gene>
<dbReference type="Pfam" id="PF00440">
    <property type="entry name" value="TetR_N"/>
    <property type="match status" value="1"/>
</dbReference>
<evidence type="ECO:0000256" key="1">
    <source>
        <dbReference type="ARBA" id="ARBA00023125"/>
    </source>
</evidence>
<proteinExistence type="predicted"/>
<dbReference type="EMBL" id="JAUCGR010000002">
    <property type="protein sequence ID" value="MDM7831505.1"/>
    <property type="molecule type" value="Genomic_DNA"/>
</dbReference>
<sequence length="178" mass="19373">MATVPVRERTRREILDRALELFVERGYHDTSLADIASAVGCSKATLLYHFANKAAIVSEVLEPAALRLDGLVKARLAAPDAPEAQERTLEEFVDLVVQYRSLSVVLDGAEILAEVPSFMAVADSCLSLPGLLAGGTEPERLRIAHFALNGAVAECRDHTHTDDSLRAVLLTCLRRLLL</sequence>
<dbReference type="InterPro" id="IPR001647">
    <property type="entry name" value="HTH_TetR"/>
</dbReference>
<comment type="caution">
    <text evidence="4">The sequence shown here is derived from an EMBL/GenBank/DDBJ whole genome shotgun (WGS) entry which is preliminary data.</text>
</comment>
<protein>
    <submittedName>
        <fullName evidence="4">Helix-turn-helix domain-containing protein</fullName>
    </submittedName>
</protein>
<keyword evidence="5" id="KW-1185">Reference proteome</keyword>
<feature type="DNA-binding region" description="H-T-H motif" evidence="2">
    <location>
        <begin position="31"/>
        <end position="50"/>
    </location>
</feature>
<dbReference type="InterPro" id="IPR009057">
    <property type="entry name" value="Homeodomain-like_sf"/>
</dbReference>
<name>A0ABT7S7B3_9CELL</name>
<dbReference type="PANTHER" id="PTHR30055:SF237">
    <property type="entry name" value="TRANSCRIPTIONAL REPRESSOR MCE3R"/>
    <property type="match status" value="1"/>
</dbReference>
<accession>A0ABT7S7B3</accession>
<feature type="domain" description="HTH tetR-type" evidence="3">
    <location>
        <begin position="8"/>
        <end position="68"/>
    </location>
</feature>
<dbReference type="PRINTS" id="PR00455">
    <property type="entry name" value="HTHTETR"/>
</dbReference>
<evidence type="ECO:0000259" key="3">
    <source>
        <dbReference type="PROSITE" id="PS50977"/>
    </source>
</evidence>
<reference evidence="4 5" key="1">
    <citation type="submission" date="2023-06" db="EMBL/GenBank/DDBJ databases">
        <title>Cellulomonas sp. MW9 Whole genome sequence.</title>
        <authorList>
            <person name="Park S."/>
        </authorList>
    </citation>
    <scope>NUCLEOTIDE SEQUENCE [LARGE SCALE GENOMIC DNA]</scope>
    <source>
        <strain evidence="4 5">MW9</strain>
    </source>
</reference>
<dbReference type="Proteomes" id="UP001321453">
    <property type="component" value="Unassembled WGS sequence"/>
</dbReference>
<dbReference type="SUPFAM" id="SSF46689">
    <property type="entry name" value="Homeodomain-like"/>
    <property type="match status" value="1"/>
</dbReference>